<dbReference type="AlphaFoldDB" id="K1L3Z5"/>
<evidence type="ECO:0000256" key="1">
    <source>
        <dbReference type="SAM" id="Coils"/>
    </source>
</evidence>
<dbReference type="InterPro" id="IPR007863">
    <property type="entry name" value="Peptidase_M16_C"/>
</dbReference>
<protein>
    <submittedName>
        <fullName evidence="4">Peptidase M16 inactive domain protein</fullName>
    </submittedName>
</protein>
<dbReference type="GO" id="GO:0046872">
    <property type="term" value="F:metal ion binding"/>
    <property type="evidence" value="ECO:0007669"/>
    <property type="project" value="InterPro"/>
</dbReference>
<sequence length="423" mass="48472">MTVDRSVAPVFQIPDHIDFPKPQQRTLKNGVHLYFIPTPEIGAVKLELMADSPALLGKEEKKLLAYFTLHMLTEGTKSKSSAVLDDFFDTYATEVEVTSTFEHQGLSLLTTKKHFHTVLPVFRELLTEAVFPEKELAKRKSQKALSLSIMQEKTGNRASQLFRQQLFGENHTYGQIADEQDVAAIEREDLIGFYEQQLWTNVEVFLSGDLNKEELDFIDHVLGDLPVKAVQQKPSHFINAPHPRIIEDRNNALQSSIRIGCHLLPKSHPEYFGFWVFNVFLGGYFGSRLIKNIREDKGHTYGIYSSIGSLKTTDYWVVMADVIKENREEVIEEIYKEINKLQQEAISHDELETVRNYLVGNLLSNFSSSFELISRFKSVHQAGLDLGFYKKQLEYIKHFDPKQIQEIGGKYLLKDQMVEVIVG</sequence>
<name>K1L3Z5_CECL9</name>
<evidence type="ECO:0000259" key="2">
    <source>
        <dbReference type="Pfam" id="PF00675"/>
    </source>
</evidence>
<dbReference type="Pfam" id="PF00675">
    <property type="entry name" value="Peptidase_M16"/>
    <property type="match status" value="1"/>
</dbReference>
<dbReference type="SUPFAM" id="SSF63411">
    <property type="entry name" value="LuxS/MPP-like metallohydrolase"/>
    <property type="match status" value="2"/>
</dbReference>
<keyword evidence="5" id="KW-1185">Reference proteome</keyword>
<proteinExistence type="predicted"/>
<accession>K1L3Z5</accession>
<dbReference type="PATRIC" id="fig|1225176.3.peg.1966"/>
<evidence type="ECO:0000313" key="4">
    <source>
        <dbReference type="EMBL" id="EKB49546.1"/>
    </source>
</evidence>
<dbReference type="InterPro" id="IPR011249">
    <property type="entry name" value="Metalloenz_LuxS/M16"/>
</dbReference>
<keyword evidence="1" id="KW-0175">Coiled coil</keyword>
<feature type="coiled-coil region" evidence="1">
    <location>
        <begin position="324"/>
        <end position="351"/>
    </location>
</feature>
<evidence type="ECO:0000313" key="5">
    <source>
        <dbReference type="Proteomes" id="UP000004478"/>
    </source>
</evidence>
<dbReference type="InterPro" id="IPR011765">
    <property type="entry name" value="Pept_M16_N"/>
</dbReference>
<dbReference type="InterPro" id="IPR050361">
    <property type="entry name" value="MPP/UQCRC_Complex"/>
</dbReference>
<reference evidence="4 5" key="1">
    <citation type="journal article" date="2012" name="J. Bacteriol.">
        <title>Draft Genome Sequence of Cecembia lonarensis Strain LW9T, Isolated from Lonar Lake, a Haloalkaline Lake in India.</title>
        <authorList>
            <person name="Shivaji S."/>
            <person name="Ara S."/>
            <person name="Singh A."/>
            <person name="Pinnaka A.K."/>
        </authorList>
    </citation>
    <scope>NUCLEOTIDE SEQUENCE [LARGE SCALE GENOMIC DNA]</scope>
    <source>
        <strain evidence="4 5">LW9</strain>
    </source>
</reference>
<dbReference type="Gene3D" id="3.30.830.10">
    <property type="entry name" value="Metalloenzyme, LuxS/M16 peptidase-like"/>
    <property type="match status" value="2"/>
</dbReference>
<evidence type="ECO:0000259" key="3">
    <source>
        <dbReference type="Pfam" id="PF05193"/>
    </source>
</evidence>
<dbReference type="Pfam" id="PF05193">
    <property type="entry name" value="Peptidase_M16_C"/>
    <property type="match status" value="1"/>
</dbReference>
<dbReference type="RefSeq" id="WP_009184872.1">
    <property type="nucleotide sequence ID" value="NZ_AMGM01000023.1"/>
</dbReference>
<organism evidence="4 5">
    <name type="scientific">Cecembia lonarensis (strain CCUG 58316 / KCTC 22772 / LW9)</name>
    <dbReference type="NCBI Taxonomy" id="1225176"/>
    <lineage>
        <taxon>Bacteria</taxon>
        <taxon>Pseudomonadati</taxon>
        <taxon>Bacteroidota</taxon>
        <taxon>Cytophagia</taxon>
        <taxon>Cytophagales</taxon>
        <taxon>Cyclobacteriaceae</taxon>
        <taxon>Cecembia</taxon>
    </lineage>
</organism>
<dbReference type="Proteomes" id="UP000004478">
    <property type="component" value="Unassembled WGS sequence"/>
</dbReference>
<dbReference type="PANTHER" id="PTHR11851">
    <property type="entry name" value="METALLOPROTEASE"/>
    <property type="match status" value="1"/>
</dbReference>
<feature type="domain" description="Peptidase M16 N-terminal" evidence="2">
    <location>
        <begin position="64"/>
        <end position="162"/>
    </location>
</feature>
<gene>
    <name evidence="4" type="ORF">B879_01842</name>
</gene>
<dbReference type="OrthoDB" id="9811314at2"/>
<dbReference type="EMBL" id="AMGM01000023">
    <property type="protein sequence ID" value="EKB49546.1"/>
    <property type="molecule type" value="Genomic_DNA"/>
</dbReference>
<dbReference type="PANTHER" id="PTHR11851:SF224">
    <property type="entry name" value="PROCESSING PROTEASE"/>
    <property type="match status" value="1"/>
</dbReference>
<feature type="domain" description="Peptidase M16 C-terminal" evidence="3">
    <location>
        <begin position="185"/>
        <end position="357"/>
    </location>
</feature>
<comment type="caution">
    <text evidence="4">The sequence shown here is derived from an EMBL/GenBank/DDBJ whole genome shotgun (WGS) entry which is preliminary data.</text>
</comment>